<evidence type="ECO:0000313" key="4">
    <source>
        <dbReference type="Proteomes" id="UP000694545"/>
    </source>
</evidence>
<keyword evidence="2" id="KW-0812">Transmembrane</keyword>
<evidence type="ECO:0000256" key="1">
    <source>
        <dbReference type="SAM" id="MobiDB-lite"/>
    </source>
</evidence>
<evidence type="ECO:0000313" key="3">
    <source>
        <dbReference type="Ensembl" id="ENSVKKP00000021061.1"/>
    </source>
</evidence>
<dbReference type="Proteomes" id="UP000694545">
    <property type="component" value="Unplaced"/>
</dbReference>
<keyword evidence="2" id="KW-0472">Membrane</keyword>
<proteinExistence type="predicted"/>
<feature type="transmembrane region" description="Helical" evidence="2">
    <location>
        <begin position="42"/>
        <end position="59"/>
    </location>
</feature>
<dbReference type="Ensembl" id="ENSVKKT00000021586.1">
    <property type="protein sequence ID" value="ENSVKKP00000021061.1"/>
    <property type="gene ID" value="ENSVKKG00000014142.1"/>
</dbReference>
<keyword evidence="4" id="KW-1185">Reference proteome</keyword>
<sequence length="154" mass="18191">MVQHCFTNSSLYLHKVEFACYVIREKGAKLKNRKWHKVKSDLRLFWSIYVSLFMCAIFNRENLVNFLFFSLSGTFGKSIWRHQLDSFPSCTKPPVWQPKTSQNHPHESLNFDSESEDDNSKDRTFPDVDNGHCIYRQAAENFRTPTFHSFELDT</sequence>
<accession>A0A8D2LFL4</accession>
<keyword evidence="2" id="KW-1133">Transmembrane helix</keyword>
<evidence type="ECO:0000256" key="2">
    <source>
        <dbReference type="SAM" id="Phobius"/>
    </source>
</evidence>
<name>A0A8D2LFL4_VARKO</name>
<protein>
    <submittedName>
        <fullName evidence="3">Uncharacterized protein</fullName>
    </submittedName>
</protein>
<feature type="region of interest" description="Disordered" evidence="1">
    <location>
        <begin position="93"/>
        <end position="122"/>
    </location>
</feature>
<reference evidence="3" key="2">
    <citation type="submission" date="2025-09" db="UniProtKB">
        <authorList>
            <consortium name="Ensembl"/>
        </authorList>
    </citation>
    <scope>IDENTIFICATION</scope>
</reference>
<dbReference type="AlphaFoldDB" id="A0A8D2LFL4"/>
<reference evidence="3" key="1">
    <citation type="submission" date="2025-08" db="UniProtKB">
        <authorList>
            <consortium name="Ensembl"/>
        </authorList>
    </citation>
    <scope>IDENTIFICATION</scope>
</reference>
<organism evidence="3 4">
    <name type="scientific">Varanus komodoensis</name>
    <name type="common">Komodo dragon</name>
    <dbReference type="NCBI Taxonomy" id="61221"/>
    <lineage>
        <taxon>Eukaryota</taxon>
        <taxon>Metazoa</taxon>
        <taxon>Chordata</taxon>
        <taxon>Craniata</taxon>
        <taxon>Vertebrata</taxon>
        <taxon>Euteleostomi</taxon>
        <taxon>Lepidosauria</taxon>
        <taxon>Squamata</taxon>
        <taxon>Bifurcata</taxon>
        <taxon>Unidentata</taxon>
        <taxon>Episquamata</taxon>
        <taxon>Toxicofera</taxon>
        <taxon>Anguimorpha</taxon>
        <taxon>Paleoanguimorpha</taxon>
        <taxon>Varanoidea</taxon>
        <taxon>Varanidae</taxon>
        <taxon>Varanus</taxon>
    </lineage>
</organism>